<feature type="compositionally biased region" description="Polar residues" evidence="1">
    <location>
        <begin position="631"/>
        <end position="656"/>
    </location>
</feature>
<dbReference type="InParanoid" id="A0A667Z4T0"/>
<feature type="region of interest" description="Disordered" evidence="1">
    <location>
        <begin position="804"/>
        <end position="824"/>
    </location>
</feature>
<reference evidence="3" key="1">
    <citation type="submission" date="2019-06" db="EMBL/GenBank/DDBJ databases">
        <authorList>
            <consortium name="Wellcome Sanger Institute Data Sharing"/>
        </authorList>
    </citation>
    <scope>NUCLEOTIDE SEQUENCE [LARGE SCALE GENOMIC DNA]</scope>
</reference>
<dbReference type="PANTHER" id="PTHR16151">
    <property type="entry name" value="HAUS AUGMIN-LIKE COMPLEX SUBUNIT 6"/>
    <property type="match status" value="1"/>
</dbReference>
<protein>
    <recommendedName>
        <fullName evidence="2">HAUS augmin-like complex subunit 6 N-terminal domain-containing protein</fullName>
    </recommendedName>
</protein>
<dbReference type="GO" id="GO:0070652">
    <property type="term" value="C:HAUS complex"/>
    <property type="evidence" value="ECO:0007669"/>
    <property type="project" value="InterPro"/>
</dbReference>
<feature type="region of interest" description="Disordered" evidence="1">
    <location>
        <begin position="627"/>
        <end position="656"/>
    </location>
</feature>
<sequence>MEGTVPLLKSNGKYLWFALLGLGFQPDAATSLVTGRANVKQLNFGTTMFEKPNKDAFHIVIHFLLNKLNPTRFQEVYRHCWPVLNHKADAEFRKVTCAWLREIMDENGSAGSKVVASLFLSPGGPKFINVMLQLANHVMLQEMKTFTTNGSWVPETAATSVSKDMLWKRTKLMRTRFLKVAVDQDNLLQEYQRRAQSLVKSSKDIRAEGAKYDDLLKCHISNGAQDGASQAQKIQKVRYLWSVFDGMLSTIKEEQKVVDCVVNGEVDQHTLDGTDLVLKIPQTLLERIEQLPQHLSAGNVYEAGQLNLLSVLELMNHALLLLKEEQSRLPEACAPQLHPQHLQEKCLHMARGLKGLQLMRQKISKEEIPEVRGAIRKLEAEWDRKWMDTLKDTPLISFLNEDPALGFLSPMAPLSFEPATEAIYTSSVFSQYRAKLLEEKPAETKSQDGDTSYSKLKRNSFCLPTDEKMETPVATTKASSRADTSLHGLLDTQSSPVSTPPPKPHQASMRKTTHSHPRPVTMRTKAQILDREYDNLANQFADAVTANSPMDGRIKGLELEDLLSTLGGDPFSTRKQLPRTPESLILDVKNSWRKAIEEDKAQKTHLSAKSDVDSIIECLTPLADVSLRPSAPSQSVSSDPTSAAHHSSPPVCQQGESHMSTLSWDCSNTEAPHSPSGTGSSAFHFSLHHETLPEMPGSDSLLSLSEEAADPSEEEEEEEDELLLPGIPSLKSETKQTLLTARQRLEQIQQACSDSSFMDNRKRSPDCLLSRHEAPSLDRNWLMAATMDAATSVAATEKVFSLDLDTLESPSPPNKQEYSLPKLG</sequence>
<accession>A0A667Z4T0</accession>
<dbReference type="GO" id="GO:0008017">
    <property type="term" value="F:microtubule binding"/>
    <property type="evidence" value="ECO:0007669"/>
    <property type="project" value="TreeGrafter"/>
</dbReference>
<reference evidence="3" key="2">
    <citation type="submission" date="2025-08" db="UniProtKB">
        <authorList>
            <consortium name="Ensembl"/>
        </authorList>
    </citation>
    <scope>IDENTIFICATION</scope>
</reference>
<name>A0A667Z4T0_9TELE</name>
<feature type="region of interest" description="Disordered" evidence="1">
    <location>
        <begin position="464"/>
        <end position="517"/>
    </location>
</feature>
<dbReference type="InterPro" id="IPR028163">
    <property type="entry name" value="HAUS_6_N"/>
</dbReference>
<proteinExistence type="predicted"/>
<reference evidence="3" key="3">
    <citation type="submission" date="2025-09" db="UniProtKB">
        <authorList>
            <consortium name="Ensembl"/>
        </authorList>
    </citation>
    <scope>IDENTIFICATION</scope>
</reference>
<dbReference type="InterPro" id="IPR026797">
    <property type="entry name" value="HAUS_6"/>
</dbReference>
<dbReference type="GeneTree" id="ENSGT00390000008250"/>
<feature type="domain" description="HAUS augmin-like complex subunit 6 N-terminal" evidence="2">
    <location>
        <begin position="15"/>
        <end position="242"/>
    </location>
</feature>
<organism evidence="3 4">
    <name type="scientific">Myripristis murdjan</name>
    <name type="common">pinecone soldierfish</name>
    <dbReference type="NCBI Taxonomy" id="586833"/>
    <lineage>
        <taxon>Eukaryota</taxon>
        <taxon>Metazoa</taxon>
        <taxon>Chordata</taxon>
        <taxon>Craniata</taxon>
        <taxon>Vertebrata</taxon>
        <taxon>Euteleostomi</taxon>
        <taxon>Actinopterygii</taxon>
        <taxon>Neopterygii</taxon>
        <taxon>Teleostei</taxon>
        <taxon>Neoteleostei</taxon>
        <taxon>Acanthomorphata</taxon>
        <taxon>Holocentriformes</taxon>
        <taxon>Holocentridae</taxon>
        <taxon>Myripristis</taxon>
    </lineage>
</organism>
<keyword evidence="4" id="KW-1185">Reference proteome</keyword>
<dbReference type="GO" id="GO:0051225">
    <property type="term" value="P:spindle assembly"/>
    <property type="evidence" value="ECO:0007669"/>
    <property type="project" value="InterPro"/>
</dbReference>
<evidence type="ECO:0000313" key="4">
    <source>
        <dbReference type="Proteomes" id="UP000472263"/>
    </source>
</evidence>
<feature type="compositionally biased region" description="Acidic residues" evidence="1">
    <location>
        <begin position="707"/>
        <end position="722"/>
    </location>
</feature>
<dbReference type="Ensembl" id="ENSMMDT00005034350.1">
    <property type="protein sequence ID" value="ENSMMDP00005033608.1"/>
    <property type="gene ID" value="ENSMMDG00005015805.1"/>
</dbReference>
<feature type="region of interest" description="Disordered" evidence="1">
    <location>
        <begin position="663"/>
        <end position="682"/>
    </location>
</feature>
<dbReference type="GO" id="GO:1990498">
    <property type="term" value="C:mitotic spindle microtubule"/>
    <property type="evidence" value="ECO:0007669"/>
    <property type="project" value="TreeGrafter"/>
</dbReference>
<dbReference type="FunCoup" id="A0A667Z4T0">
    <property type="interactions" value="1054"/>
</dbReference>
<evidence type="ECO:0000256" key="1">
    <source>
        <dbReference type="SAM" id="MobiDB-lite"/>
    </source>
</evidence>
<dbReference type="PANTHER" id="PTHR16151:SF2">
    <property type="entry name" value="HAUS AUGMIN-LIKE COMPLEX SUBUNIT 6"/>
    <property type="match status" value="1"/>
</dbReference>
<dbReference type="Proteomes" id="UP000472263">
    <property type="component" value="Chromosome 18"/>
</dbReference>
<dbReference type="Pfam" id="PF14661">
    <property type="entry name" value="HAUS6_N"/>
    <property type="match status" value="1"/>
</dbReference>
<evidence type="ECO:0000259" key="2">
    <source>
        <dbReference type="Pfam" id="PF14661"/>
    </source>
</evidence>
<feature type="compositionally biased region" description="Polar residues" evidence="1">
    <location>
        <begin position="473"/>
        <end position="483"/>
    </location>
</feature>
<evidence type="ECO:0000313" key="3">
    <source>
        <dbReference type="Ensembl" id="ENSMMDP00005033608.1"/>
    </source>
</evidence>
<feature type="region of interest" description="Disordered" evidence="1">
    <location>
        <begin position="691"/>
        <end position="723"/>
    </location>
</feature>
<dbReference type="AlphaFoldDB" id="A0A667Z4T0"/>
<gene>
    <name evidence="3" type="primary">haus6</name>
</gene>